<name>A0AAV4W665_CAEEX</name>
<evidence type="ECO:0000313" key="2">
    <source>
        <dbReference type="Proteomes" id="UP001054945"/>
    </source>
</evidence>
<dbReference type="EMBL" id="BPLR01015626">
    <property type="protein sequence ID" value="GIY77446.1"/>
    <property type="molecule type" value="Genomic_DNA"/>
</dbReference>
<dbReference type="Proteomes" id="UP001054945">
    <property type="component" value="Unassembled WGS sequence"/>
</dbReference>
<evidence type="ECO:0000313" key="1">
    <source>
        <dbReference type="EMBL" id="GIY77446.1"/>
    </source>
</evidence>
<sequence length="188" mass="22100">MVEFYSKRELIYFKGLELSLHSTELEDGKLQNCKQPLKRIVGRVTFNGYISIIVAFRVIRWWNIIQKRELIYFKGLELSLHSTELEDGRLQNCKQPLKRIVGRVTFNGYISIIVAFRVIRWWNFIQKRELIYFKGLELSLHSTELEVKRTCRQSPQAVGDRSWSVLCETHCVANDVAVAMLRHFSSMS</sequence>
<dbReference type="AlphaFoldDB" id="A0AAV4W665"/>
<organism evidence="1 2">
    <name type="scientific">Caerostris extrusa</name>
    <name type="common">Bark spider</name>
    <name type="synonym">Caerostris bankana</name>
    <dbReference type="NCBI Taxonomy" id="172846"/>
    <lineage>
        <taxon>Eukaryota</taxon>
        <taxon>Metazoa</taxon>
        <taxon>Ecdysozoa</taxon>
        <taxon>Arthropoda</taxon>
        <taxon>Chelicerata</taxon>
        <taxon>Arachnida</taxon>
        <taxon>Araneae</taxon>
        <taxon>Araneomorphae</taxon>
        <taxon>Entelegynae</taxon>
        <taxon>Araneoidea</taxon>
        <taxon>Araneidae</taxon>
        <taxon>Caerostris</taxon>
    </lineage>
</organism>
<keyword evidence="2" id="KW-1185">Reference proteome</keyword>
<comment type="caution">
    <text evidence="1">The sequence shown here is derived from an EMBL/GenBank/DDBJ whole genome shotgun (WGS) entry which is preliminary data.</text>
</comment>
<gene>
    <name evidence="1" type="ORF">CEXT_665811</name>
</gene>
<protein>
    <submittedName>
        <fullName evidence="1">Uncharacterized protein</fullName>
    </submittedName>
</protein>
<accession>A0AAV4W665</accession>
<reference evidence="1 2" key="1">
    <citation type="submission" date="2021-06" db="EMBL/GenBank/DDBJ databases">
        <title>Caerostris extrusa draft genome.</title>
        <authorList>
            <person name="Kono N."/>
            <person name="Arakawa K."/>
        </authorList>
    </citation>
    <scope>NUCLEOTIDE SEQUENCE [LARGE SCALE GENOMIC DNA]</scope>
</reference>
<proteinExistence type="predicted"/>